<sequence>MLLVEDEVDLLQALKAVLVLDGHTVQTAQNGADALHNVSLNFPDIVVSDVVMPVMDGMRLVRAVRAVSLLAHIPVILTLCIETDEVFASLTAAGRAKGISSSYITSVCKGRRKQAGGLTWEYVLPDTGEVGTGEDCSPNMQEDMSVT</sequence>
<dbReference type="PANTHER" id="PTHR43547">
    <property type="entry name" value="TWO-COMPONENT HISTIDINE KINASE"/>
    <property type="match status" value="1"/>
</dbReference>
<dbReference type="Gene3D" id="1.10.10.10">
    <property type="entry name" value="Winged helix-like DNA-binding domain superfamily/Winged helix DNA-binding domain"/>
    <property type="match status" value="1"/>
</dbReference>
<reference evidence="4 5" key="1">
    <citation type="journal article" date="2024" name="Chem. Sci.">
        <title>Discovery of megapolipeptins by genome mining of a Burkholderiales bacteria collection.</title>
        <authorList>
            <person name="Paulo B.S."/>
            <person name="Recchia M.J.J."/>
            <person name="Lee S."/>
            <person name="Fergusson C.H."/>
            <person name="Romanowski S.B."/>
            <person name="Hernandez A."/>
            <person name="Krull N."/>
            <person name="Liu D.Y."/>
            <person name="Cavanagh H."/>
            <person name="Bos A."/>
            <person name="Gray C.A."/>
            <person name="Murphy B.T."/>
            <person name="Linington R.G."/>
            <person name="Eustaquio A.S."/>
        </authorList>
    </citation>
    <scope>NUCLEOTIDE SEQUENCE [LARGE SCALE GENOMIC DNA]</scope>
    <source>
        <strain evidence="4 5">RL17-379-BIB-C</strain>
    </source>
</reference>
<dbReference type="PANTHER" id="PTHR43547:SF2">
    <property type="entry name" value="HYBRID SIGNAL TRANSDUCTION HISTIDINE KINASE C"/>
    <property type="match status" value="1"/>
</dbReference>
<dbReference type="PROSITE" id="PS50110">
    <property type="entry name" value="RESPONSE_REGULATORY"/>
    <property type="match status" value="1"/>
</dbReference>
<dbReference type="InterPro" id="IPR011006">
    <property type="entry name" value="CheY-like_superfamily"/>
</dbReference>
<dbReference type="SUPFAM" id="SSF52172">
    <property type="entry name" value="CheY-like"/>
    <property type="match status" value="1"/>
</dbReference>
<proteinExistence type="predicted"/>
<dbReference type="Gene3D" id="3.40.50.2300">
    <property type="match status" value="1"/>
</dbReference>
<dbReference type="EMBL" id="JAQQDH010000003">
    <property type="protein sequence ID" value="MFM0444511.1"/>
    <property type="molecule type" value="Genomic_DNA"/>
</dbReference>
<evidence type="ECO:0000313" key="5">
    <source>
        <dbReference type="Proteomes" id="UP001629288"/>
    </source>
</evidence>
<gene>
    <name evidence="4" type="ORF">PQR00_13050</name>
</gene>
<name>A0ABW9BYX1_9BURK</name>
<feature type="modified residue" description="4-aspartylphosphate" evidence="2">
    <location>
        <position position="49"/>
    </location>
</feature>
<dbReference type="InterPro" id="IPR036388">
    <property type="entry name" value="WH-like_DNA-bd_sf"/>
</dbReference>
<evidence type="ECO:0000259" key="3">
    <source>
        <dbReference type="PROSITE" id="PS50110"/>
    </source>
</evidence>
<feature type="domain" description="Response regulatory" evidence="3">
    <location>
        <begin position="1"/>
        <end position="112"/>
    </location>
</feature>
<dbReference type="RefSeq" id="WP_408129192.1">
    <property type="nucleotide sequence ID" value="NZ_JAQQDH010000003.1"/>
</dbReference>
<comment type="caution">
    <text evidence="4">The sequence shown here is derived from an EMBL/GenBank/DDBJ whole genome shotgun (WGS) entry which is preliminary data.</text>
</comment>
<accession>A0ABW9BYX1</accession>
<protein>
    <submittedName>
        <fullName evidence="4">Response regulator</fullName>
    </submittedName>
</protein>
<dbReference type="Pfam" id="PF00072">
    <property type="entry name" value="Response_reg"/>
    <property type="match status" value="1"/>
</dbReference>
<keyword evidence="5" id="KW-1185">Reference proteome</keyword>
<keyword evidence="1 2" id="KW-0597">Phosphoprotein</keyword>
<dbReference type="InterPro" id="IPR001789">
    <property type="entry name" value="Sig_transdc_resp-reg_receiver"/>
</dbReference>
<evidence type="ECO:0000313" key="4">
    <source>
        <dbReference type="EMBL" id="MFM0444511.1"/>
    </source>
</evidence>
<dbReference type="SMART" id="SM00448">
    <property type="entry name" value="REC"/>
    <property type="match status" value="1"/>
</dbReference>
<organism evidence="4 5">
    <name type="scientific">Paraburkholderia strydomiana</name>
    <dbReference type="NCBI Taxonomy" id="1245417"/>
    <lineage>
        <taxon>Bacteria</taxon>
        <taxon>Pseudomonadati</taxon>
        <taxon>Pseudomonadota</taxon>
        <taxon>Betaproteobacteria</taxon>
        <taxon>Burkholderiales</taxon>
        <taxon>Burkholderiaceae</taxon>
        <taxon>Paraburkholderia</taxon>
    </lineage>
</organism>
<dbReference type="SUPFAM" id="SSF64496">
    <property type="entry name" value="DNA-binding domain of intron-encoded endonucleases"/>
    <property type="match status" value="1"/>
</dbReference>
<evidence type="ECO:0000256" key="2">
    <source>
        <dbReference type="PROSITE-ProRule" id="PRU00169"/>
    </source>
</evidence>
<evidence type="ECO:0000256" key="1">
    <source>
        <dbReference type="ARBA" id="ARBA00022553"/>
    </source>
</evidence>
<dbReference type="Proteomes" id="UP001629288">
    <property type="component" value="Unassembled WGS sequence"/>
</dbReference>